<dbReference type="InterPro" id="IPR032675">
    <property type="entry name" value="LRR_dom_sf"/>
</dbReference>
<dbReference type="SMART" id="SM00368">
    <property type="entry name" value="LRR_RI"/>
    <property type="match status" value="4"/>
</dbReference>
<dbReference type="PANTHER" id="PTHR46984:SF1">
    <property type="entry name" value="LEUCINE-RICH REPEAT-CONTAINING PROTEIN 71"/>
    <property type="match status" value="1"/>
</dbReference>
<accession>A0AAJ7RV03</accession>
<dbReference type="InterPro" id="IPR001611">
    <property type="entry name" value="Leu-rich_rpt"/>
</dbReference>
<dbReference type="SUPFAM" id="SSF52047">
    <property type="entry name" value="RNI-like"/>
    <property type="match status" value="1"/>
</dbReference>
<evidence type="ECO:0000313" key="2">
    <source>
        <dbReference type="RefSeq" id="XP_024947623.1"/>
    </source>
</evidence>
<dbReference type="KEGG" id="ccin:112495401"/>
<dbReference type="PANTHER" id="PTHR46984">
    <property type="entry name" value="LEUCINE-RICH REPEAT-CONTAINING PROTEIN 71"/>
    <property type="match status" value="1"/>
</dbReference>
<name>A0AAJ7RV03_CEPCN</name>
<reference evidence="2" key="1">
    <citation type="submission" date="2025-08" db="UniProtKB">
        <authorList>
            <consortium name="RefSeq"/>
        </authorList>
    </citation>
    <scope>IDENTIFICATION</scope>
</reference>
<organism evidence="1 2">
    <name type="scientific">Cephus cinctus</name>
    <name type="common">Wheat stem sawfly</name>
    <dbReference type="NCBI Taxonomy" id="211228"/>
    <lineage>
        <taxon>Eukaryota</taxon>
        <taxon>Metazoa</taxon>
        <taxon>Ecdysozoa</taxon>
        <taxon>Arthropoda</taxon>
        <taxon>Hexapoda</taxon>
        <taxon>Insecta</taxon>
        <taxon>Pterygota</taxon>
        <taxon>Neoptera</taxon>
        <taxon>Endopterygota</taxon>
        <taxon>Hymenoptera</taxon>
        <taxon>Cephoidea</taxon>
        <taxon>Cephidae</taxon>
        <taxon>Cephus</taxon>
    </lineage>
</organism>
<dbReference type="GeneID" id="112495401"/>
<proteinExistence type="predicted"/>
<dbReference type="Proteomes" id="UP000694920">
    <property type="component" value="Unplaced"/>
</dbReference>
<dbReference type="Pfam" id="PF13516">
    <property type="entry name" value="LRR_6"/>
    <property type="match status" value="3"/>
</dbReference>
<dbReference type="RefSeq" id="XP_024947623.1">
    <property type="nucleotide sequence ID" value="XM_025091855.1"/>
</dbReference>
<evidence type="ECO:0000313" key="1">
    <source>
        <dbReference type="Proteomes" id="UP000694920"/>
    </source>
</evidence>
<sequence length="335" mass="38664">MSEKKHRRQTIKEFNNLQIADTNFVSEFLEFCREANVSPLPKFRVMSPDNKVSMQSIHSSRTITSSSERENQFTKFEEKHATPIFRVTYENTKKSENPQKLECKGFEITICTLDALNLTMKNYSTITTLELPNCQINAYGIVQISEMLTEIGCIKDLNLDRNPNIKENYYLLCTPTNNLLYLSLRSCKISDEGIQKITKELEYRDPPDNPKLIALNLANNNISQSGAEYIALMLRTNRSLRSLILTGNRICDGGAASIIQELVMHHLSHDEIIELRRRKYARIMLRKEKVKMLEEISKQTESSDSKGNLDERNLSVTSTRKVTRFQRVKRKSICK</sequence>
<dbReference type="AlphaFoldDB" id="A0AAJ7RV03"/>
<dbReference type="Gene3D" id="3.80.10.10">
    <property type="entry name" value="Ribonuclease Inhibitor"/>
    <property type="match status" value="2"/>
</dbReference>
<protein>
    <submittedName>
        <fullName evidence="2">Leucine-rich repeat-containing protein 71-like isoform X1</fullName>
    </submittedName>
</protein>
<keyword evidence="1" id="KW-1185">Reference proteome</keyword>
<gene>
    <name evidence="2" type="primary">LOC112495401</name>
</gene>
<dbReference type="InterPro" id="IPR053040">
    <property type="entry name" value="LRR-containing_protein_71"/>
</dbReference>